<organism evidence="1">
    <name type="scientific">Nyssomyia neivai</name>
    <dbReference type="NCBI Taxonomy" id="330878"/>
    <lineage>
        <taxon>Eukaryota</taxon>
        <taxon>Metazoa</taxon>
        <taxon>Ecdysozoa</taxon>
        <taxon>Arthropoda</taxon>
        <taxon>Hexapoda</taxon>
        <taxon>Insecta</taxon>
        <taxon>Pterygota</taxon>
        <taxon>Neoptera</taxon>
        <taxon>Endopterygota</taxon>
        <taxon>Diptera</taxon>
        <taxon>Nematocera</taxon>
        <taxon>Psychodoidea</taxon>
        <taxon>Psychodidae</taxon>
        <taxon>Nyssomyia</taxon>
    </lineage>
</organism>
<protein>
    <submittedName>
        <fullName evidence="1">Putative secreted protein</fullName>
    </submittedName>
</protein>
<proteinExistence type="predicted"/>
<dbReference type="AlphaFoldDB" id="A0A1L8DNL6"/>
<name>A0A1L8DNL6_9DIPT</name>
<accession>A0A1L8DNL6</accession>
<evidence type="ECO:0000313" key="1">
    <source>
        <dbReference type="EMBL" id="JAV08052.1"/>
    </source>
</evidence>
<dbReference type="EMBL" id="GFDF01006032">
    <property type="protein sequence ID" value="JAV08052.1"/>
    <property type="molecule type" value="Transcribed_RNA"/>
</dbReference>
<reference evidence="1" key="1">
    <citation type="submission" date="2016-12" db="EMBL/GenBank/DDBJ databases">
        <title>An insight into the sialome and mialome of the sand fly, Nyssomyia neivai.</title>
        <authorList>
            <person name="Sebastian V."/>
            <person name="Goulart T.M."/>
            <person name="Oliveira W."/>
            <person name="Calvo E."/>
            <person name="Oliveira L.F."/>
            <person name="Pinto M.C."/>
            <person name="Rosselino A.M."/>
            <person name="Ribeiro J.M."/>
        </authorList>
    </citation>
    <scope>NUCLEOTIDE SEQUENCE</scope>
</reference>
<sequence length="109" mass="11958">MNMALMPLVATTVTVICNLSASMCTTMRHLVANTFHVLCSLILSLVRWIRCVRVHLGRSSGPIILSLGNPVPVITGLRGTTPKVLSSLIPFWMLYARRLNHVTASRDSS</sequence>